<accession>A0ABP7UW86</accession>
<organism evidence="3 4">
    <name type="scientific">Actinomadura miaoliensis</name>
    <dbReference type="NCBI Taxonomy" id="430685"/>
    <lineage>
        <taxon>Bacteria</taxon>
        <taxon>Bacillati</taxon>
        <taxon>Actinomycetota</taxon>
        <taxon>Actinomycetes</taxon>
        <taxon>Streptosporangiales</taxon>
        <taxon>Thermomonosporaceae</taxon>
        <taxon>Actinomadura</taxon>
    </lineage>
</organism>
<protein>
    <recommendedName>
        <fullName evidence="5">Mce-associated membrane protein</fullName>
    </recommendedName>
</protein>
<gene>
    <name evidence="3" type="ORF">GCM10022214_00890</name>
</gene>
<name>A0ABP7UW86_9ACTN</name>
<dbReference type="PANTHER" id="PTHR37042">
    <property type="entry name" value="OUTER MEMBRANE PROTEIN RV1973"/>
    <property type="match status" value="1"/>
</dbReference>
<sequence>MRAINLPVALGTATVLLVAFAVWSHREAAALRDTPSARNAALADNARTSEVKGQVTDVVNTVFSYNYADVGKTERAAHNLLVGRAVRQYDAMFATVRRQAPMQKLVLTTTVTDGAVRMLQGDRARLLLFADQRSTRGTDGTSSYAGAMLAVDAIRRDGRWRIAAIDTFS</sequence>
<reference evidence="4" key="1">
    <citation type="journal article" date="2019" name="Int. J. Syst. Evol. Microbiol.">
        <title>The Global Catalogue of Microorganisms (GCM) 10K type strain sequencing project: providing services to taxonomists for standard genome sequencing and annotation.</title>
        <authorList>
            <consortium name="The Broad Institute Genomics Platform"/>
            <consortium name="The Broad Institute Genome Sequencing Center for Infectious Disease"/>
            <person name="Wu L."/>
            <person name="Ma J."/>
        </authorList>
    </citation>
    <scope>NUCLEOTIDE SEQUENCE [LARGE SCALE GENOMIC DNA]</scope>
    <source>
        <strain evidence="4">JCM 16702</strain>
    </source>
</reference>
<evidence type="ECO:0000256" key="1">
    <source>
        <dbReference type="ARBA" id="ARBA00004370"/>
    </source>
</evidence>
<keyword evidence="2" id="KW-0472">Membrane</keyword>
<dbReference type="Proteomes" id="UP001500683">
    <property type="component" value="Unassembled WGS sequence"/>
</dbReference>
<evidence type="ECO:0000313" key="4">
    <source>
        <dbReference type="Proteomes" id="UP001500683"/>
    </source>
</evidence>
<keyword evidence="4" id="KW-1185">Reference proteome</keyword>
<dbReference type="EMBL" id="BAAAZG010000001">
    <property type="protein sequence ID" value="GAA4054087.1"/>
    <property type="molecule type" value="Genomic_DNA"/>
</dbReference>
<dbReference type="SUPFAM" id="SSF54427">
    <property type="entry name" value="NTF2-like"/>
    <property type="match status" value="1"/>
</dbReference>
<dbReference type="InterPro" id="IPR032710">
    <property type="entry name" value="NTF2-like_dom_sf"/>
</dbReference>
<proteinExistence type="predicted"/>
<dbReference type="PANTHER" id="PTHR37042:SF4">
    <property type="entry name" value="OUTER MEMBRANE PROTEIN RV1973"/>
    <property type="match status" value="1"/>
</dbReference>
<evidence type="ECO:0000256" key="2">
    <source>
        <dbReference type="ARBA" id="ARBA00023136"/>
    </source>
</evidence>
<evidence type="ECO:0000313" key="3">
    <source>
        <dbReference type="EMBL" id="GAA4054087.1"/>
    </source>
</evidence>
<comment type="caution">
    <text evidence="3">The sequence shown here is derived from an EMBL/GenBank/DDBJ whole genome shotgun (WGS) entry which is preliminary data.</text>
</comment>
<dbReference type="RefSeq" id="WP_344939107.1">
    <property type="nucleotide sequence ID" value="NZ_BAAAZG010000001.1"/>
</dbReference>
<evidence type="ECO:0008006" key="5">
    <source>
        <dbReference type="Google" id="ProtNLM"/>
    </source>
</evidence>
<comment type="subcellular location">
    <subcellularLocation>
        <location evidence="1">Membrane</location>
    </subcellularLocation>
</comment>